<proteinExistence type="predicted"/>
<organism evidence="1 2">
    <name type="scientific">Brachionus calyciflorus</name>
    <dbReference type="NCBI Taxonomy" id="104777"/>
    <lineage>
        <taxon>Eukaryota</taxon>
        <taxon>Metazoa</taxon>
        <taxon>Spiralia</taxon>
        <taxon>Gnathifera</taxon>
        <taxon>Rotifera</taxon>
        <taxon>Eurotatoria</taxon>
        <taxon>Monogononta</taxon>
        <taxon>Pseudotrocha</taxon>
        <taxon>Ploima</taxon>
        <taxon>Brachionidae</taxon>
        <taxon>Brachionus</taxon>
    </lineage>
</organism>
<evidence type="ECO:0000313" key="2">
    <source>
        <dbReference type="Proteomes" id="UP000663879"/>
    </source>
</evidence>
<dbReference type="EMBL" id="CAJNOC010000779">
    <property type="protein sequence ID" value="CAF0802120.1"/>
    <property type="molecule type" value="Genomic_DNA"/>
</dbReference>
<sequence length="116" mass="13663">MSDNENLPNNTPDKLIEEIYPVVLTTSKRKTVLKLKIEEFVETNCRTLMLNRKHKLGLILNEKYINAKEAFPAEAMRSFYEYKPCKMGNYPLDHSQPIPSYFQPKSFNQIIRKPNR</sequence>
<comment type="caution">
    <text evidence="1">The sequence shown here is derived from an EMBL/GenBank/DDBJ whole genome shotgun (WGS) entry which is preliminary data.</text>
</comment>
<reference evidence="1" key="1">
    <citation type="submission" date="2021-02" db="EMBL/GenBank/DDBJ databases">
        <authorList>
            <person name="Nowell W R."/>
        </authorList>
    </citation>
    <scope>NUCLEOTIDE SEQUENCE</scope>
    <source>
        <strain evidence="1">Ploen Becks lab</strain>
    </source>
</reference>
<gene>
    <name evidence="1" type="ORF">OXX778_LOCUS6523</name>
</gene>
<keyword evidence="2" id="KW-1185">Reference proteome</keyword>
<protein>
    <submittedName>
        <fullName evidence="1">Uncharacterized protein</fullName>
    </submittedName>
</protein>
<accession>A0A813SUP5</accession>
<name>A0A813SUP5_9BILA</name>
<evidence type="ECO:0000313" key="1">
    <source>
        <dbReference type="EMBL" id="CAF0802120.1"/>
    </source>
</evidence>
<dbReference type="AlphaFoldDB" id="A0A813SUP5"/>
<dbReference type="Proteomes" id="UP000663879">
    <property type="component" value="Unassembled WGS sequence"/>
</dbReference>